<feature type="binding site" evidence="3">
    <location>
        <position position="26"/>
    </location>
    <ligand>
        <name>Zn(2+)</name>
        <dbReference type="ChEBI" id="CHEBI:29105"/>
    </ligand>
</feature>
<feature type="binding site" evidence="3">
    <location>
        <position position="10"/>
    </location>
    <ligand>
        <name>Zn(2+)</name>
        <dbReference type="ChEBI" id="CHEBI:29105"/>
    </ligand>
</feature>
<feature type="binding site" evidence="3">
    <location>
        <position position="7"/>
    </location>
    <ligand>
        <name>Zn(2+)</name>
        <dbReference type="ChEBI" id="CHEBI:29105"/>
    </ligand>
</feature>
<dbReference type="SUPFAM" id="SSF57716">
    <property type="entry name" value="Glucocorticoid receptor-like (DNA-binding domain)"/>
    <property type="match status" value="1"/>
</dbReference>
<dbReference type="Pfam" id="PF03884">
    <property type="entry name" value="YacG"/>
    <property type="match status" value="1"/>
</dbReference>
<dbReference type="NCBIfam" id="NF001638">
    <property type="entry name" value="PRK00418.1"/>
    <property type="match status" value="1"/>
</dbReference>
<evidence type="ECO:0000313" key="4">
    <source>
        <dbReference type="EMBL" id="MCC2616465.1"/>
    </source>
</evidence>
<keyword evidence="2 3" id="KW-0862">Zinc</keyword>
<keyword evidence="1 3" id="KW-0479">Metal-binding</keyword>
<feature type="binding site" evidence="3">
    <location>
        <position position="30"/>
    </location>
    <ligand>
        <name>Zn(2+)</name>
        <dbReference type="ChEBI" id="CHEBI:29105"/>
    </ligand>
</feature>
<dbReference type="RefSeq" id="WP_229159792.1">
    <property type="nucleotide sequence ID" value="NZ_JAJEWP010000002.1"/>
</dbReference>
<evidence type="ECO:0000256" key="3">
    <source>
        <dbReference type="HAMAP-Rule" id="MF_00649"/>
    </source>
</evidence>
<dbReference type="EMBL" id="JAJEWP010000002">
    <property type="protein sequence ID" value="MCC2616465.1"/>
    <property type="molecule type" value="Genomic_DNA"/>
</dbReference>
<dbReference type="InterPro" id="IPR013088">
    <property type="entry name" value="Znf_NHR/GATA"/>
</dbReference>
<comment type="similarity">
    <text evidence="3">Belongs to the DNA gyrase inhibitor YacG family.</text>
</comment>
<evidence type="ECO:0000256" key="1">
    <source>
        <dbReference type="ARBA" id="ARBA00022723"/>
    </source>
</evidence>
<dbReference type="Proteomes" id="UP001520878">
    <property type="component" value="Unassembled WGS sequence"/>
</dbReference>
<dbReference type="HAMAP" id="MF_00649">
    <property type="entry name" value="DNA_gyrase_inhibitor_YacG"/>
    <property type="match status" value="1"/>
</dbReference>
<reference evidence="4 5" key="1">
    <citation type="submission" date="2021-10" db="EMBL/GenBank/DDBJ databases">
        <title>Draft genome of Aestuariibacter halophilus JC2043.</title>
        <authorList>
            <person name="Emsley S.A."/>
            <person name="Pfannmuller K.M."/>
            <person name="Ushijima B."/>
            <person name="Saw J.H."/>
            <person name="Videau P."/>
        </authorList>
    </citation>
    <scope>NUCLEOTIDE SEQUENCE [LARGE SCALE GENOMIC DNA]</scope>
    <source>
        <strain evidence="4 5">JC2043</strain>
    </source>
</reference>
<dbReference type="PANTHER" id="PTHR36150">
    <property type="entry name" value="DNA GYRASE INHIBITOR YACG"/>
    <property type="match status" value="1"/>
</dbReference>
<comment type="cofactor">
    <cofactor evidence="3">
        <name>Zn(2+)</name>
        <dbReference type="ChEBI" id="CHEBI:29105"/>
    </cofactor>
    <text evidence="3">Binds 1 zinc ion.</text>
</comment>
<proteinExistence type="inferred from homology"/>
<dbReference type="Gene3D" id="3.30.50.10">
    <property type="entry name" value="Erythroid Transcription Factor GATA-1, subunit A"/>
    <property type="match status" value="1"/>
</dbReference>
<accession>A0ABS8G7D9</accession>
<keyword evidence="5" id="KW-1185">Reference proteome</keyword>
<evidence type="ECO:0000256" key="2">
    <source>
        <dbReference type="ARBA" id="ARBA00022833"/>
    </source>
</evidence>
<comment type="caution">
    <text evidence="4">The sequence shown here is derived from an EMBL/GenBank/DDBJ whole genome shotgun (WGS) entry which is preliminary data.</text>
</comment>
<name>A0ABS8G7D9_9ALTE</name>
<comment type="function">
    <text evidence="3">Inhibits all the catalytic activities of DNA gyrase by preventing its interaction with DNA. Acts by binding directly to the C-terminal domain of GyrB, which probably disrupts DNA binding by the gyrase.</text>
</comment>
<evidence type="ECO:0000313" key="5">
    <source>
        <dbReference type="Proteomes" id="UP001520878"/>
    </source>
</evidence>
<gene>
    <name evidence="3 4" type="primary">yacG</name>
    <name evidence="4" type="ORF">LJ739_09455</name>
</gene>
<dbReference type="PANTHER" id="PTHR36150:SF1">
    <property type="entry name" value="DNA GYRASE INHIBITOR YACG"/>
    <property type="match status" value="1"/>
</dbReference>
<organism evidence="4 5">
    <name type="scientific">Fluctibacter halophilus</name>
    <dbReference type="NCBI Taxonomy" id="226011"/>
    <lineage>
        <taxon>Bacteria</taxon>
        <taxon>Pseudomonadati</taxon>
        <taxon>Pseudomonadota</taxon>
        <taxon>Gammaproteobacteria</taxon>
        <taxon>Alteromonadales</taxon>
        <taxon>Alteromonadaceae</taxon>
        <taxon>Fluctibacter</taxon>
    </lineage>
</organism>
<dbReference type="InterPro" id="IPR005584">
    <property type="entry name" value="DNA_gyrase_inhibitor_YacG"/>
</dbReference>
<protein>
    <recommendedName>
        <fullName evidence="3">DNA gyrase inhibitor YacG</fullName>
    </recommendedName>
</protein>
<sequence>MTTVVKCPTCQTAVQWNADSPYRPFCCKRCQLIDLGEWAAEEKVIPGQHSSDNDKPPVDIEEIEAMLAKQQDDFFKD</sequence>
<comment type="subunit">
    <text evidence="3">Interacts with GyrB.</text>
</comment>